<evidence type="ECO:0000313" key="3">
    <source>
        <dbReference type="RefSeq" id="XP_033584827.1"/>
    </source>
</evidence>
<reference evidence="3" key="2">
    <citation type="submission" date="2020-04" db="EMBL/GenBank/DDBJ databases">
        <authorList>
            <consortium name="NCBI Genome Project"/>
        </authorList>
    </citation>
    <scope>NUCLEOTIDE SEQUENCE</scope>
    <source>
        <strain evidence="3">CBS 304.34</strain>
    </source>
</reference>
<sequence>MSTTYLPSTTFAAPIAVGIITPTTAWNYLHATDPAKAAAPGFRKEDLPDDIIWIFAEVFWGSGEDLLALSWPKAGADGEVEEELGAVWKLGREEKPGFAGEPWQILRKESEVEKERQDWETWSGRVWKWSVDEMVRE</sequence>
<dbReference type="GeneID" id="54462552"/>
<name>A0A6A6ZAY0_9PEZI</name>
<accession>A0A6A6ZAY0</accession>
<keyword evidence="2" id="KW-1185">Reference proteome</keyword>
<evidence type="ECO:0000313" key="1">
    <source>
        <dbReference type="EMBL" id="KAF2817863.1"/>
    </source>
</evidence>
<protein>
    <submittedName>
        <fullName evidence="1 3">Uncharacterized protein</fullName>
    </submittedName>
</protein>
<organism evidence="1">
    <name type="scientific">Mytilinidion resinicola</name>
    <dbReference type="NCBI Taxonomy" id="574789"/>
    <lineage>
        <taxon>Eukaryota</taxon>
        <taxon>Fungi</taxon>
        <taxon>Dikarya</taxon>
        <taxon>Ascomycota</taxon>
        <taxon>Pezizomycotina</taxon>
        <taxon>Dothideomycetes</taxon>
        <taxon>Pleosporomycetidae</taxon>
        <taxon>Mytilinidiales</taxon>
        <taxon>Mytilinidiaceae</taxon>
        <taxon>Mytilinidion</taxon>
    </lineage>
</organism>
<dbReference type="EMBL" id="MU003692">
    <property type="protein sequence ID" value="KAF2817863.1"/>
    <property type="molecule type" value="Genomic_DNA"/>
</dbReference>
<gene>
    <name evidence="1 3" type="ORF">BDZ99DRAFT_470808</name>
</gene>
<reference evidence="3" key="3">
    <citation type="submission" date="2025-04" db="UniProtKB">
        <authorList>
            <consortium name="RefSeq"/>
        </authorList>
    </citation>
    <scope>IDENTIFICATION</scope>
    <source>
        <strain evidence="3">CBS 304.34</strain>
    </source>
</reference>
<dbReference type="OrthoDB" id="10333951at2759"/>
<dbReference type="AlphaFoldDB" id="A0A6A6ZAY0"/>
<evidence type="ECO:0000313" key="2">
    <source>
        <dbReference type="Proteomes" id="UP000504636"/>
    </source>
</evidence>
<dbReference type="Proteomes" id="UP000504636">
    <property type="component" value="Unplaced"/>
</dbReference>
<dbReference type="RefSeq" id="XP_033584827.1">
    <property type="nucleotide sequence ID" value="XM_033721659.1"/>
</dbReference>
<proteinExistence type="predicted"/>
<reference evidence="1 3" key="1">
    <citation type="journal article" date="2020" name="Stud. Mycol.">
        <title>101 Dothideomycetes genomes: a test case for predicting lifestyles and emergence of pathogens.</title>
        <authorList>
            <person name="Haridas S."/>
            <person name="Albert R."/>
            <person name="Binder M."/>
            <person name="Bloem J."/>
            <person name="Labutti K."/>
            <person name="Salamov A."/>
            <person name="Andreopoulos B."/>
            <person name="Baker S."/>
            <person name="Barry K."/>
            <person name="Bills G."/>
            <person name="Bluhm B."/>
            <person name="Cannon C."/>
            <person name="Castanera R."/>
            <person name="Culley D."/>
            <person name="Daum C."/>
            <person name="Ezra D."/>
            <person name="Gonzalez J."/>
            <person name="Henrissat B."/>
            <person name="Kuo A."/>
            <person name="Liang C."/>
            <person name="Lipzen A."/>
            <person name="Lutzoni F."/>
            <person name="Magnuson J."/>
            <person name="Mondo S."/>
            <person name="Nolan M."/>
            <person name="Ohm R."/>
            <person name="Pangilinan J."/>
            <person name="Park H.-J."/>
            <person name="Ramirez L."/>
            <person name="Alfaro M."/>
            <person name="Sun H."/>
            <person name="Tritt A."/>
            <person name="Yoshinaga Y."/>
            <person name="Zwiers L.-H."/>
            <person name="Turgeon B."/>
            <person name="Goodwin S."/>
            <person name="Spatafora J."/>
            <person name="Crous P."/>
            <person name="Grigoriev I."/>
        </authorList>
    </citation>
    <scope>NUCLEOTIDE SEQUENCE</scope>
    <source>
        <strain evidence="1 3">CBS 304.34</strain>
    </source>
</reference>